<protein>
    <submittedName>
        <fullName evidence="11">ABC transporter</fullName>
    </submittedName>
</protein>
<dbReference type="InterPro" id="IPR003439">
    <property type="entry name" value="ABC_transporter-like_ATP-bd"/>
</dbReference>
<feature type="domain" description="ABC transporter" evidence="9">
    <location>
        <begin position="345"/>
        <end position="579"/>
    </location>
</feature>
<keyword evidence="3 8" id="KW-0812">Transmembrane</keyword>
<evidence type="ECO:0000259" key="10">
    <source>
        <dbReference type="PROSITE" id="PS50929"/>
    </source>
</evidence>
<gene>
    <name evidence="11" type="ORF">CR162_12815</name>
</gene>
<evidence type="ECO:0000313" key="12">
    <source>
        <dbReference type="Proteomes" id="UP000223527"/>
    </source>
</evidence>
<dbReference type="InterPro" id="IPR036640">
    <property type="entry name" value="ABC1_TM_sf"/>
</dbReference>
<evidence type="ECO:0000256" key="4">
    <source>
        <dbReference type="ARBA" id="ARBA00022741"/>
    </source>
</evidence>
<evidence type="ECO:0000313" key="11">
    <source>
        <dbReference type="EMBL" id="PHK94558.1"/>
    </source>
</evidence>
<feature type="transmembrane region" description="Helical" evidence="8">
    <location>
        <begin position="24"/>
        <end position="45"/>
    </location>
</feature>
<dbReference type="PROSITE" id="PS00211">
    <property type="entry name" value="ABC_TRANSPORTER_1"/>
    <property type="match status" value="1"/>
</dbReference>
<evidence type="ECO:0000256" key="1">
    <source>
        <dbReference type="ARBA" id="ARBA00004651"/>
    </source>
</evidence>
<name>A0A2C7A3A9_9PROT</name>
<evidence type="ECO:0000256" key="8">
    <source>
        <dbReference type="SAM" id="Phobius"/>
    </source>
</evidence>
<keyword evidence="2" id="KW-0813">Transport</keyword>
<dbReference type="GO" id="GO:0005886">
    <property type="term" value="C:plasma membrane"/>
    <property type="evidence" value="ECO:0007669"/>
    <property type="project" value="UniProtKB-SubCell"/>
</dbReference>
<reference evidence="11 12" key="1">
    <citation type="submission" date="2017-10" db="EMBL/GenBank/DDBJ databases">
        <authorList>
            <person name="Banno H."/>
            <person name="Chua N.-H."/>
        </authorList>
    </citation>
    <scope>NUCLEOTIDE SEQUENCE [LARGE SCALE GENOMIC DNA]</scope>
    <source>
        <strain evidence="11 12">YW11</strain>
    </source>
</reference>
<dbReference type="SUPFAM" id="SSF52540">
    <property type="entry name" value="P-loop containing nucleoside triphosphate hydrolases"/>
    <property type="match status" value="1"/>
</dbReference>
<dbReference type="PANTHER" id="PTHR24221">
    <property type="entry name" value="ATP-BINDING CASSETTE SUB-FAMILY B"/>
    <property type="match status" value="1"/>
</dbReference>
<evidence type="ECO:0000256" key="6">
    <source>
        <dbReference type="ARBA" id="ARBA00022989"/>
    </source>
</evidence>
<keyword evidence="6 8" id="KW-1133">Transmembrane helix</keyword>
<dbReference type="SUPFAM" id="SSF90123">
    <property type="entry name" value="ABC transporter transmembrane region"/>
    <property type="match status" value="1"/>
</dbReference>
<evidence type="ECO:0000259" key="9">
    <source>
        <dbReference type="PROSITE" id="PS50893"/>
    </source>
</evidence>
<dbReference type="Gene3D" id="3.40.50.300">
    <property type="entry name" value="P-loop containing nucleotide triphosphate hydrolases"/>
    <property type="match status" value="1"/>
</dbReference>
<keyword evidence="5" id="KW-0067">ATP-binding</keyword>
<keyword evidence="12" id="KW-1185">Reference proteome</keyword>
<dbReference type="GO" id="GO:0140359">
    <property type="term" value="F:ABC-type transporter activity"/>
    <property type="evidence" value="ECO:0007669"/>
    <property type="project" value="InterPro"/>
</dbReference>
<keyword evidence="4" id="KW-0547">Nucleotide-binding</keyword>
<dbReference type="GO" id="GO:0034040">
    <property type="term" value="F:ATPase-coupled lipid transmembrane transporter activity"/>
    <property type="evidence" value="ECO:0007669"/>
    <property type="project" value="TreeGrafter"/>
</dbReference>
<dbReference type="Proteomes" id="UP000223527">
    <property type="component" value="Unassembled WGS sequence"/>
</dbReference>
<dbReference type="EMBL" id="PDNU01000023">
    <property type="protein sequence ID" value="PHK94558.1"/>
    <property type="molecule type" value="Genomic_DNA"/>
</dbReference>
<dbReference type="Pfam" id="PF00005">
    <property type="entry name" value="ABC_tran"/>
    <property type="match status" value="1"/>
</dbReference>
<evidence type="ECO:0000256" key="3">
    <source>
        <dbReference type="ARBA" id="ARBA00022692"/>
    </source>
</evidence>
<dbReference type="Pfam" id="PF00664">
    <property type="entry name" value="ABC_membrane"/>
    <property type="match status" value="1"/>
</dbReference>
<dbReference type="InterPro" id="IPR003593">
    <property type="entry name" value="AAA+_ATPase"/>
</dbReference>
<feature type="transmembrane region" description="Helical" evidence="8">
    <location>
        <begin position="254"/>
        <end position="275"/>
    </location>
</feature>
<dbReference type="AlphaFoldDB" id="A0A2C7A3A9"/>
<dbReference type="PROSITE" id="PS50929">
    <property type="entry name" value="ABC_TM1F"/>
    <property type="match status" value="1"/>
</dbReference>
<dbReference type="PROSITE" id="PS50893">
    <property type="entry name" value="ABC_TRANSPORTER_2"/>
    <property type="match status" value="1"/>
</dbReference>
<feature type="domain" description="ABC transmembrane type-1" evidence="10">
    <location>
        <begin position="27"/>
        <end position="311"/>
    </location>
</feature>
<dbReference type="InterPro" id="IPR039421">
    <property type="entry name" value="Type_1_exporter"/>
</dbReference>
<keyword evidence="7 8" id="KW-0472">Membrane</keyword>
<comment type="subcellular location">
    <subcellularLocation>
        <location evidence="1">Cell membrane</location>
        <topology evidence="1">Multi-pass membrane protein</topology>
    </subcellularLocation>
</comment>
<feature type="transmembrane region" description="Helical" evidence="8">
    <location>
        <begin position="143"/>
        <end position="164"/>
    </location>
</feature>
<sequence length="592" mass="62933">MTATPAPSSSAFGFLFRYARRRPLGHAVVFGAVLLAVLCSISAQYGLKHLIDIVAAGPEAAAGRVWPAFLLLCAIIAADNLLWRVGGWAAARSFTAVTGDIRRDLFAHLAGHTPGYFADRLPGALAARVSATAQAAFTVENTLAWNVVPPSAAVIGAILFTGIIHLPLALVLSVVALAIGLLMHRLARRGVSLHRQHASSAAAIDGELVDVVGNIGVMRAFGATLRERARIAEAVGAEIGAHRRSLLYMEKLRTIHAVLTVLMAGAVLAAALLLWQRGQASVGDVALLATLSLTILHGTRDIAVALVELTQQLARLEEATGALLVPHALEDRPGAVPLVPGAGEVRFEAVRFAYPGRGAVLEAFDLVVPPGQRVGLVGFSGAGKSTVLSLLQRFYDPDSGRVLIDGQDLRDVTLESLHTALAVVPQDTALFHRSVLENIRYGRPGATEEEVLRAAGMAHCRAFIEALPEGFGTVVGNRGVKLSGGQRQRLAIARALLKDTPILLLDEATSALDSESERAIQAALDSLMRGRTVIAIAHRLSTLQNFDRIIVMNHGRIVEDGPPSELARRHGPYRELLRQQHSGNLPELPEAA</sequence>
<dbReference type="GO" id="GO:0005524">
    <property type="term" value="F:ATP binding"/>
    <property type="evidence" value="ECO:0007669"/>
    <property type="project" value="UniProtKB-KW"/>
</dbReference>
<comment type="caution">
    <text evidence="11">The sequence shown here is derived from an EMBL/GenBank/DDBJ whole genome shotgun (WGS) entry which is preliminary data.</text>
</comment>
<proteinExistence type="predicted"/>
<dbReference type="InterPro" id="IPR017871">
    <property type="entry name" value="ABC_transporter-like_CS"/>
</dbReference>
<dbReference type="Gene3D" id="1.20.1560.10">
    <property type="entry name" value="ABC transporter type 1, transmembrane domain"/>
    <property type="match status" value="1"/>
</dbReference>
<dbReference type="InterPro" id="IPR027417">
    <property type="entry name" value="P-loop_NTPase"/>
</dbReference>
<dbReference type="SMART" id="SM00382">
    <property type="entry name" value="AAA"/>
    <property type="match status" value="1"/>
</dbReference>
<dbReference type="FunFam" id="3.40.50.300:FF:000287">
    <property type="entry name" value="Multidrug ABC transporter ATP-binding protein"/>
    <property type="match status" value="1"/>
</dbReference>
<accession>A0A2C7A3A9</accession>
<dbReference type="PANTHER" id="PTHR24221:SF654">
    <property type="entry name" value="ATP-BINDING CASSETTE SUB-FAMILY B MEMBER 6"/>
    <property type="match status" value="1"/>
</dbReference>
<dbReference type="GO" id="GO:0016887">
    <property type="term" value="F:ATP hydrolysis activity"/>
    <property type="evidence" value="ECO:0007669"/>
    <property type="project" value="InterPro"/>
</dbReference>
<evidence type="ECO:0000256" key="5">
    <source>
        <dbReference type="ARBA" id="ARBA00022840"/>
    </source>
</evidence>
<dbReference type="RefSeq" id="WP_099095923.1">
    <property type="nucleotide sequence ID" value="NZ_PDNU01000023.1"/>
</dbReference>
<dbReference type="InterPro" id="IPR011527">
    <property type="entry name" value="ABC1_TM_dom"/>
</dbReference>
<feature type="transmembrane region" description="Helical" evidence="8">
    <location>
        <begin position="170"/>
        <end position="187"/>
    </location>
</feature>
<evidence type="ECO:0000256" key="2">
    <source>
        <dbReference type="ARBA" id="ARBA00022448"/>
    </source>
</evidence>
<dbReference type="OrthoDB" id="5288404at2"/>
<feature type="transmembrane region" description="Helical" evidence="8">
    <location>
        <begin position="65"/>
        <end position="83"/>
    </location>
</feature>
<evidence type="ECO:0000256" key="7">
    <source>
        <dbReference type="ARBA" id="ARBA00023136"/>
    </source>
</evidence>
<organism evidence="11 12">
    <name type="scientific">Teichococcus rhizosphaerae</name>
    <dbReference type="NCBI Taxonomy" id="1335062"/>
    <lineage>
        <taxon>Bacteria</taxon>
        <taxon>Pseudomonadati</taxon>
        <taxon>Pseudomonadota</taxon>
        <taxon>Alphaproteobacteria</taxon>
        <taxon>Acetobacterales</taxon>
        <taxon>Roseomonadaceae</taxon>
        <taxon>Roseomonas</taxon>
    </lineage>
</organism>